<accession>A0A9P7DFQ5</accession>
<reference evidence="1" key="1">
    <citation type="journal article" date="2020" name="New Phytol.">
        <title>Comparative genomics reveals dynamic genome evolution in host specialist ectomycorrhizal fungi.</title>
        <authorList>
            <person name="Lofgren L.A."/>
            <person name="Nguyen N.H."/>
            <person name="Vilgalys R."/>
            <person name="Ruytinx J."/>
            <person name="Liao H.L."/>
            <person name="Branco S."/>
            <person name="Kuo A."/>
            <person name="LaButti K."/>
            <person name="Lipzen A."/>
            <person name="Andreopoulos W."/>
            <person name="Pangilinan J."/>
            <person name="Riley R."/>
            <person name="Hundley H."/>
            <person name="Na H."/>
            <person name="Barry K."/>
            <person name="Grigoriev I.V."/>
            <person name="Stajich J.E."/>
            <person name="Kennedy P.G."/>
        </authorList>
    </citation>
    <scope>NUCLEOTIDE SEQUENCE</scope>
    <source>
        <strain evidence="1">S12</strain>
    </source>
</reference>
<comment type="caution">
    <text evidence="1">The sequence shown here is derived from an EMBL/GenBank/DDBJ whole genome shotgun (WGS) entry which is preliminary data.</text>
</comment>
<evidence type="ECO:0000313" key="1">
    <source>
        <dbReference type="EMBL" id="KAG1790755.1"/>
    </source>
</evidence>
<protein>
    <submittedName>
        <fullName evidence="1">Uncharacterized protein</fullName>
    </submittedName>
</protein>
<dbReference type="EMBL" id="JABBWE010000047">
    <property type="protein sequence ID" value="KAG1790755.1"/>
    <property type="molecule type" value="Genomic_DNA"/>
</dbReference>
<name>A0A9P7DFQ5_9AGAM</name>
<evidence type="ECO:0000313" key="2">
    <source>
        <dbReference type="Proteomes" id="UP000719766"/>
    </source>
</evidence>
<dbReference type="OrthoDB" id="2674319at2759"/>
<gene>
    <name evidence="1" type="ORF">HD556DRAFT_1310307</name>
</gene>
<dbReference type="AlphaFoldDB" id="A0A9P7DFQ5"/>
<organism evidence="1 2">
    <name type="scientific">Suillus plorans</name>
    <dbReference type="NCBI Taxonomy" id="116603"/>
    <lineage>
        <taxon>Eukaryota</taxon>
        <taxon>Fungi</taxon>
        <taxon>Dikarya</taxon>
        <taxon>Basidiomycota</taxon>
        <taxon>Agaricomycotina</taxon>
        <taxon>Agaricomycetes</taxon>
        <taxon>Agaricomycetidae</taxon>
        <taxon>Boletales</taxon>
        <taxon>Suillineae</taxon>
        <taxon>Suillaceae</taxon>
        <taxon>Suillus</taxon>
    </lineage>
</organism>
<proteinExistence type="predicted"/>
<dbReference type="GeneID" id="64594155"/>
<sequence length="107" mass="12341">MEAHLCVQLGNIALDGVRHNEAVEHFTAVVNASTFFYKSPIHLMYDEFVVLFGWDLKSWWQTAKQQQCCAFFRAGSFGEAIELYQSMMDKIDEDMKADLHAWFAALE</sequence>
<keyword evidence="2" id="KW-1185">Reference proteome</keyword>
<dbReference type="Proteomes" id="UP000719766">
    <property type="component" value="Unassembled WGS sequence"/>
</dbReference>
<dbReference type="RefSeq" id="XP_041157688.1">
    <property type="nucleotide sequence ID" value="XM_041300391.1"/>
</dbReference>